<dbReference type="GO" id="GO:0004693">
    <property type="term" value="F:cyclin-dependent protein serine/threonine kinase activity"/>
    <property type="evidence" value="ECO:0000318"/>
    <property type="project" value="GO_Central"/>
</dbReference>
<dbReference type="EMBL" id="CM001879">
    <property type="protein sequence ID" value="EOX94174.1"/>
    <property type="molecule type" value="Genomic_DNA"/>
</dbReference>
<dbReference type="PANTHER" id="PTHR24056">
    <property type="entry name" value="CELL DIVISION PROTEIN KINASE"/>
    <property type="match status" value="1"/>
</dbReference>
<dbReference type="InterPro" id="IPR017441">
    <property type="entry name" value="Protein_kinase_ATP_BS"/>
</dbReference>
<dbReference type="Gene3D" id="3.30.200.20">
    <property type="entry name" value="Phosphorylase Kinase, domain 1"/>
    <property type="match status" value="1"/>
</dbReference>
<dbReference type="PROSITE" id="PS50011">
    <property type="entry name" value="PROTEIN_KINASE_DOM"/>
    <property type="match status" value="1"/>
</dbReference>
<feature type="domain" description="Protein kinase" evidence="13">
    <location>
        <begin position="4"/>
        <end position="299"/>
    </location>
</feature>
<evidence type="ECO:0000256" key="10">
    <source>
        <dbReference type="ARBA" id="ARBA00049280"/>
    </source>
</evidence>
<evidence type="ECO:0000256" key="9">
    <source>
        <dbReference type="ARBA" id="ARBA00048367"/>
    </source>
</evidence>
<dbReference type="GO" id="GO:0005737">
    <property type="term" value="C:cytoplasm"/>
    <property type="evidence" value="ECO:0000318"/>
    <property type="project" value="GO_Central"/>
</dbReference>
<dbReference type="PROSITE" id="PS00108">
    <property type="entry name" value="PROTEIN_KINASE_ST"/>
    <property type="match status" value="1"/>
</dbReference>
<evidence type="ECO:0000256" key="5">
    <source>
        <dbReference type="ARBA" id="ARBA00022741"/>
    </source>
</evidence>
<dbReference type="AlphaFoldDB" id="A0A061DN31"/>
<gene>
    <name evidence="14" type="ORF">TCM_003557</name>
</gene>
<evidence type="ECO:0000313" key="14">
    <source>
        <dbReference type="EMBL" id="EOX94174.1"/>
    </source>
</evidence>
<dbReference type="GO" id="GO:0010389">
    <property type="term" value="P:regulation of G2/M transition of mitotic cell cycle"/>
    <property type="evidence" value="ECO:0000318"/>
    <property type="project" value="GO_Central"/>
</dbReference>
<keyword evidence="15" id="KW-1185">Reference proteome</keyword>
<evidence type="ECO:0000313" key="15">
    <source>
        <dbReference type="Proteomes" id="UP000026915"/>
    </source>
</evidence>
<dbReference type="FunCoup" id="A0A061DN31">
    <property type="interactions" value="558"/>
</dbReference>
<reference evidence="14 15" key="1">
    <citation type="journal article" date="2013" name="Genome Biol.">
        <title>The genome sequence of the most widely cultivated cacao type and its use to identify candidate genes regulating pod color.</title>
        <authorList>
            <person name="Motamayor J.C."/>
            <person name="Mockaitis K."/>
            <person name="Schmutz J."/>
            <person name="Haiminen N."/>
            <person name="Iii D.L."/>
            <person name="Cornejo O."/>
            <person name="Findley S.D."/>
            <person name="Zheng P."/>
            <person name="Utro F."/>
            <person name="Royaert S."/>
            <person name="Saski C."/>
            <person name="Jenkins J."/>
            <person name="Podicheti R."/>
            <person name="Zhao M."/>
            <person name="Scheffler B.E."/>
            <person name="Stack J.C."/>
            <person name="Feltus F.A."/>
            <person name="Mustiga G.M."/>
            <person name="Amores F."/>
            <person name="Phillips W."/>
            <person name="Marelli J.P."/>
            <person name="May G.D."/>
            <person name="Shapiro H."/>
            <person name="Ma J."/>
            <person name="Bustamante C.D."/>
            <person name="Schnell R.J."/>
            <person name="Main D."/>
            <person name="Gilbert D."/>
            <person name="Parida L."/>
            <person name="Kuhn D.N."/>
        </authorList>
    </citation>
    <scope>NUCLEOTIDE SEQUENCE [LARGE SCALE GENOMIC DNA]</scope>
    <source>
        <strain evidence="15">cv. Matina 1-6</strain>
    </source>
</reference>
<comment type="catalytic activity">
    <reaction evidence="8">
        <text>L-threonyl-[protein] + ATP = O-phospho-L-threonyl-[protein] + ADP + H(+)</text>
        <dbReference type="Rhea" id="RHEA:46608"/>
        <dbReference type="Rhea" id="RHEA-COMP:11060"/>
        <dbReference type="Rhea" id="RHEA-COMP:11605"/>
        <dbReference type="ChEBI" id="CHEBI:15378"/>
        <dbReference type="ChEBI" id="CHEBI:30013"/>
        <dbReference type="ChEBI" id="CHEBI:30616"/>
        <dbReference type="ChEBI" id="CHEBI:61977"/>
        <dbReference type="ChEBI" id="CHEBI:456216"/>
        <dbReference type="EC" id="2.7.11.22"/>
    </reaction>
</comment>
<dbReference type="GO" id="GO:0000082">
    <property type="term" value="P:G1/S transition of mitotic cell cycle"/>
    <property type="evidence" value="ECO:0000318"/>
    <property type="project" value="GO_Central"/>
</dbReference>
<dbReference type="SMR" id="A0A061DN31"/>
<dbReference type="Gramene" id="EOX94174">
    <property type="protein sequence ID" value="EOX94174"/>
    <property type="gene ID" value="TCM_003557"/>
</dbReference>
<evidence type="ECO:0000256" key="1">
    <source>
        <dbReference type="ARBA" id="ARBA00006485"/>
    </source>
</evidence>
<comment type="catalytic activity">
    <reaction evidence="9">
        <text>L-seryl-[protein] + ATP = O-phospho-L-seryl-[protein] + ADP + H(+)</text>
        <dbReference type="Rhea" id="RHEA:17989"/>
        <dbReference type="Rhea" id="RHEA-COMP:9863"/>
        <dbReference type="Rhea" id="RHEA-COMP:11604"/>
        <dbReference type="ChEBI" id="CHEBI:15378"/>
        <dbReference type="ChEBI" id="CHEBI:29999"/>
        <dbReference type="ChEBI" id="CHEBI:30616"/>
        <dbReference type="ChEBI" id="CHEBI:83421"/>
        <dbReference type="ChEBI" id="CHEBI:456216"/>
        <dbReference type="EC" id="2.7.11.22"/>
    </reaction>
</comment>
<dbReference type="InParanoid" id="A0A061DN31"/>
<comment type="catalytic activity">
    <reaction evidence="10">
        <text>[DNA-directed RNA polymerase] + ATP = phospho-[DNA-directed RNA polymerase] + ADP + H(+)</text>
        <dbReference type="Rhea" id="RHEA:10216"/>
        <dbReference type="Rhea" id="RHEA-COMP:11321"/>
        <dbReference type="Rhea" id="RHEA-COMP:11322"/>
        <dbReference type="ChEBI" id="CHEBI:15378"/>
        <dbReference type="ChEBI" id="CHEBI:30616"/>
        <dbReference type="ChEBI" id="CHEBI:43176"/>
        <dbReference type="ChEBI" id="CHEBI:68546"/>
        <dbReference type="ChEBI" id="CHEBI:456216"/>
        <dbReference type="EC" id="2.7.11.23"/>
    </reaction>
</comment>
<dbReference type="InterPro" id="IPR050108">
    <property type="entry name" value="CDK"/>
</dbReference>
<dbReference type="OrthoDB" id="1732493at2759"/>
<dbReference type="InterPro" id="IPR011009">
    <property type="entry name" value="Kinase-like_dom_sf"/>
</dbReference>
<dbReference type="Proteomes" id="UP000026915">
    <property type="component" value="Chromosome 1"/>
</dbReference>
<dbReference type="HOGENOM" id="CLU_000288_181_6_1"/>
<dbReference type="GO" id="GO:0007165">
    <property type="term" value="P:signal transduction"/>
    <property type="evidence" value="ECO:0000318"/>
    <property type="project" value="GO_Central"/>
</dbReference>
<keyword evidence="3" id="KW-0597">Phosphoprotein</keyword>
<keyword evidence="7 11" id="KW-0067">ATP-binding</keyword>
<dbReference type="Gene3D" id="1.10.510.10">
    <property type="entry name" value="Transferase(Phosphotransferase) domain 1"/>
    <property type="match status" value="1"/>
</dbReference>
<dbReference type="SUPFAM" id="SSF56112">
    <property type="entry name" value="Protein kinase-like (PK-like)"/>
    <property type="match status" value="1"/>
</dbReference>
<name>A0A061DN31_THECC</name>
<dbReference type="PROSITE" id="PS00107">
    <property type="entry name" value="PROTEIN_KINASE_ATP"/>
    <property type="match status" value="1"/>
</dbReference>
<evidence type="ECO:0000256" key="12">
    <source>
        <dbReference type="RuleBase" id="RU000304"/>
    </source>
</evidence>
<evidence type="ECO:0000256" key="7">
    <source>
        <dbReference type="ARBA" id="ARBA00022840"/>
    </source>
</evidence>
<organism evidence="14 15">
    <name type="scientific">Theobroma cacao</name>
    <name type="common">Cacao</name>
    <name type="synonym">Cocoa</name>
    <dbReference type="NCBI Taxonomy" id="3641"/>
    <lineage>
        <taxon>Eukaryota</taxon>
        <taxon>Viridiplantae</taxon>
        <taxon>Streptophyta</taxon>
        <taxon>Embryophyta</taxon>
        <taxon>Tracheophyta</taxon>
        <taxon>Spermatophyta</taxon>
        <taxon>Magnoliopsida</taxon>
        <taxon>eudicotyledons</taxon>
        <taxon>Gunneridae</taxon>
        <taxon>Pentapetalae</taxon>
        <taxon>rosids</taxon>
        <taxon>malvids</taxon>
        <taxon>Malvales</taxon>
        <taxon>Malvaceae</taxon>
        <taxon>Byttnerioideae</taxon>
        <taxon>Theobroma</taxon>
    </lineage>
</organism>
<dbReference type="InterPro" id="IPR000719">
    <property type="entry name" value="Prot_kinase_dom"/>
</dbReference>
<evidence type="ECO:0000256" key="6">
    <source>
        <dbReference type="ARBA" id="ARBA00022777"/>
    </source>
</evidence>
<comment type="similarity">
    <text evidence="1">Belongs to the protein kinase superfamily. CMGC Ser/Thr protein kinase family. CDC2/CDKX subfamily.</text>
</comment>
<dbReference type="eggNOG" id="KOG0594">
    <property type="taxonomic scope" value="Eukaryota"/>
</dbReference>
<dbReference type="FunFam" id="3.30.200.20:FF:000231">
    <property type="entry name" value="Cyclin-dependent kinase B2,2"/>
    <property type="match status" value="1"/>
</dbReference>
<evidence type="ECO:0000256" key="8">
    <source>
        <dbReference type="ARBA" id="ARBA00047811"/>
    </source>
</evidence>
<dbReference type="OMA" id="PGTCLRE"/>
<feature type="binding site" evidence="11">
    <location>
        <position position="33"/>
    </location>
    <ligand>
        <name>ATP</name>
        <dbReference type="ChEBI" id="CHEBI:30616"/>
    </ligand>
</feature>
<keyword evidence="5 11" id="KW-0547">Nucleotide-binding</keyword>
<keyword evidence="2 12" id="KW-0723">Serine/threonine-protein kinase</keyword>
<dbReference type="GO" id="GO:0000307">
    <property type="term" value="C:cyclin-dependent protein kinase holoenzyme complex"/>
    <property type="evidence" value="ECO:0000318"/>
    <property type="project" value="GO_Central"/>
</dbReference>
<dbReference type="GO" id="GO:0010468">
    <property type="term" value="P:regulation of gene expression"/>
    <property type="evidence" value="ECO:0000318"/>
    <property type="project" value="GO_Central"/>
</dbReference>
<evidence type="ECO:0000259" key="13">
    <source>
        <dbReference type="PROSITE" id="PS50011"/>
    </source>
</evidence>
<dbReference type="GO" id="GO:0008353">
    <property type="term" value="F:RNA polymerase II CTD heptapeptide repeat kinase activity"/>
    <property type="evidence" value="ECO:0007669"/>
    <property type="project" value="UniProtKB-EC"/>
</dbReference>
<protein>
    <submittedName>
        <fullName evidence="14">Cyclin-dependent kinase B1,2</fullName>
    </submittedName>
</protein>
<dbReference type="FunFam" id="1.10.510.10:FF:000281">
    <property type="entry name" value="Cyclin-dependent kinase 2"/>
    <property type="match status" value="1"/>
</dbReference>
<dbReference type="GO" id="GO:0030332">
    <property type="term" value="F:cyclin binding"/>
    <property type="evidence" value="ECO:0000318"/>
    <property type="project" value="GO_Central"/>
</dbReference>
<evidence type="ECO:0000256" key="3">
    <source>
        <dbReference type="ARBA" id="ARBA00022553"/>
    </source>
</evidence>
<keyword evidence="6 14" id="KW-0418">Kinase</keyword>
<dbReference type="Pfam" id="PF00069">
    <property type="entry name" value="Pkinase"/>
    <property type="match status" value="1"/>
</dbReference>
<dbReference type="GO" id="GO:0005634">
    <property type="term" value="C:nucleus"/>
    <property type="evidence" value="ECO:0000318"/>
    <property type="project" value="GO_Central"/>
</dbReference>
<dbReference type="STRING" id="3641.A0A061DN31"/>
<dbReference type="GO" id="GO:0005524">
    <property type="term" value="F:ATP binding"/>
    <property type="evidence" value="ECO:0007669"/>
    <property type="project" value="UniProtKB-UniRule"/>
</dbReference>
<keyword evidence="4" id="KW-0808">Transferase</keyword>
<accession>A0A061DN31</accession>
<dbReference type="InterPro" id="IPR008271">
    <property type="entry name" value="Ser/Thr_kinase_AS"/>
</dbReference>
<sequence>MDKYEKLEKVGEGTYGKVYKAKDKASGQLVALKKTRLEMDEEGVPPTALREVSLLQMLSQSLYVVRLLCVEHVDTNKNGGSKANLYLVFEYLDTDLKKFIDSHRKGPNPRPLSPSLIQSFLFQLCKGVAHCHSHGVLHRDLKPQNLLLDKEKGILKIADLGLGRAFTVPLKSYTHEIVTLWYRAPEVLLGSTHYSTAVDMWSVGCIFAEMVRRQALFPGDSEFQQLLHIFRLLGTPTEKQWPGVTALRDWHVYPQWEPQSLARVVPSLSSDGVDLLSKMLKYDPAERISAKAAMDHPYFDSLDKSQF</sequence>
<dbReference type="SMART" id="SM00220">
    <property type="entry name" value="S_TKc"/>
    <property type="match status" value="1"/>
</dbReference>
<evidence type="ECO:0000256" key="4">
    <source>
        <dbReference type="ARBA" id="ARBA00022679"/>
    </source>
</evidence>
<proteinExistence type="inferred from homology"/>
<evidence type="ECO:0000256" key="11">
    <source>
        <dbReference type="PROSITE-ProRule" id="PRU10141"/>
    </source>
</evidence>
<dbReference type="PANTHER" id="PTHR24056:SF254">
    <property type="entry name" value="CYCLIN-DEPENDENT KINASE 2"/>
    <property type="match status" value="1"/>
</dbReference>
<dbReference type="Gramene" id="Tc01v2_t020110.1">
    <property type="protein sequence ID" value="Tc01v2_p020110.1"/>
    <property type="gene ID" value="Tc01v2_g020110"/>
</dbReference>
<evidence type="ECO:0000256" key="2">
    <source>
        <dbReference type="ARBA" id="ARBA00022527"/>
    </source>
</evidence>
<dbReference type="KEGG" id="tcc:18612958"/>